<dbReference type="OrthoDB" id="5296580at2"/>
<dbReference type="Pfam" id="PF04351">
    <property type="entry name" value="PilP"/>
    <property type="match status" value="1"/>
</dbReference>
<proteinExistence type="predicted"/>
<evidence type="ECO:0000313" key="2">
    <source>
        <dbReference type="Proteomes" id="UP000054908"/>
    </source>
</evidence>
<gene>
    <name evidence="1" type="ORF">Lmac_1775</name>
</gene>
<dbReference type="AlphaFoldDB" id="A0A0W0W0F7"/>
<dbReference type="PATRIC" id="fig|466.6.peg.1865"/>
<sequence length="166" mass="19108">MKNWIVLFVVLFWLLVGNAAEDALSLSLRESKMEPYLPNKTISKLAILPAFSTANMIEFNPFFERNKSNKVSVRASREKQFPPEMVMEKLRYSGLLKGKSIFWAILSHSNGKTSSIKLGEQIGKTNWRVMKMTNKYLLLEEKIFIAGQSKRKVMTLYLKPGFPDKK</sequence>
<dbReference type="RefSeq" id="WP_058452524.1">
    <property type="nucleotide sequence ID" value="NZ_CAAAIB010000004.1"/>
</dbReference>
<evidence type="ECO:0000313" key="1">
    <source>
        <dbReference type="EMBL" id="KTD26004.1"/>
    </source>
</evidence>
<protein>
    <submittedName>
        <fullName evidence="1">Type IV pilus biogenesis protein PilP</fullName>
    </submittedName>
</protein>
<dbReference type="STRING" id="466.Lmac_1775"/>
<organism evidence="1 2">
    <name type="scientific">Legionella maceachernii</name>
    <dbReference type="NCBI Taxonomy" id="466"/>
    <lineage>
        <taxon>Bacteria</taxon>
        <taxon>Pseudomonadati</taxon>
        <taxon>Pseudomonadota</taxon>
        <taxon>Gammaproteobacteria</taxon>
        <taxon>Legionellales</taxon>
        <taxon>Legionellaceae</taxon>
        <taxon>Legionella</taxon>
    </lineage>
</organism>
<comment type="caution">
    <text evidence="1">The sequence shown here is derived from an EMBL/GenBank/DDBJ whole genome shotgun (WGS) entry which is preliminary data.</text>
</comment>
<reference evidence="1 2" key="1">
    <citation type="submission" date="2015-11" db="EMBL/GenBank/DDBJ databases">
        <title>Genomic analysis of 38 Legionella species identifies large and diverse effector repertoires.</title>
        <authorList>
            <person name="Burstein D."/>
            <person name="Amaro F."/>
            <person name="Zusman T."/>
            <person name="Lifshitz Z."/>
            <person name="Cohen O."/>
            <person name="Gilbert J.A."/>
            <person name="Pupko T."/>
            <person name="Shuman H.A."/>
            <person name="Segal G."/>
        </authorList>
    </citation>
    <scope>NUCLEOTIDE SEQUENCE [LARGE SCALE GENOMIC DNA]</scope>
    <source>
        <strain evidence="1 2">PX-1-G2-E2</strain>
    </source>
</reference>
<accession>A0A0W0W0F7</accession>
<name>A0A0W0W0F7_9GAMM</name>
<dbReference type="InterPro" id="IPR007446">
    <property type="entry name" value="PilP"/>
</dbReference>
<dbReference type="Gene3D" id="2.30.30.830">
    <property type="match status" value="1"/>
</dbReference>
<keyword evidence="2" id="KW-1185">Reference proteome</keyword>
<dbReference type="Proteomes" id="UP000054908">
    <property type="component" value="Unassembled WGS sequence"/>
</dbReference>
<dbReference type="EMBL" id="LNYL01000042">
    <property type="protein sequence ID" value="KTD26004.1"/>
    <property type="molecule type" value="Genomic_DNA"/>
</dbReference>